<dbReference type="STRING" id="1121419.SAMN05443529_12173"/>
<dbReference type="InterPro" id="IPR015414">
    <property type="entry name" value="TMEM64"/>
</dbReference>
<dbReference type="OrthoDB" id="9812980at2"/>
<evidence type="ECO:0000256" key="3">
    <source>
        <dbReference type="ARBA" id="ARBA00022692"/>
    </source>
</evidence>
<evidence type="ECO:0000256" key="6">
    <source>
        <dbReference type="RuleBase" id="RU366058"/>
    </source>
</evidence>
<gene>
    <name evidence="8" type="ORF">SAMN05443529_12173</name>
</gene>
<dbReference type="AlphaFoldDB" id="A0A1G8G696"/>
<dbReference type="Proteomes" id="UP000198656">
    <property type="component" value="Unassembled WGS sequence"/>
</dbReference>
<reference evidence="9" key="1">
    <citation type="submission" date="2016-10" db="EMBL/GenBank/DDBJ databases">
        <authorList>
            <person name="Varghese N."/>
            <person name="Submissions S."/>
        </authorList>
    </citation>
    <scope>NUCLEOTIDE SEQUENCE [LARGE SCALE GENOMIC DNA]</scope>
    <source>
        <strain evidence="9">DSM 8344</strain>
    </source>
</reference>
<comment type="similarity">
    <text evidence="6">Belongs to the TVP38/TMEM64 family.</text>
</comment>
<protein>
    <recommendedName>
        <fullName evidence="6">TVP38/TMEM64 family membrane protein</fullName>
    </recommendedName>
</protein>
<evidence type="ECO:0000313" key="8">
    <source>
        <dbReference type="EMBL" id="SDH89806.1"/>
    </source>
</evidence>
<keyword evidence="5 6" id="KW-0472">Membrane</keyword>
<dbReference type="InterPro" id="IPR032816">
    <property type="entry name" value="VTT_dom"/>
</dbReference>
<proteinExistence type="inferred from homology"/>
<dbReference type="EMBL" id="FNCP01000021">
    <property type="protein sequence ID" value="SDH89806.1"/>
    <property type="molecule type" value="Genomic_DNA"/>
</dbReference>
<keyword evidence="3 6" id="KW-0812">Transmembrane</keyword>
<evidence type="ECO:0000313" key="9">
    <source>
        <dbReference type="Proteomes" id="UP000198656"/>
    </source>
</evidence>
<keyword evidence="4 6" id="KW-1133">Transmembrane helix</keyword>
<feature type="transmembrane region" description="Helical" evidence="6">
    <location>
        <begin position="19"/>
        <end position="36"/>
    </location>
</feature>
<dbReference type="PANTHER" id="PTHR12677:SF59">
    <property type="entry name" value="GOLGI APPARATUS MEMBRANE PROTEIN TVP38-RELATED"/>
    <property type="match status" value="1"/>
</dbReference>
<feature type="transmembrane region" description="Helical" evidence="6">
    <location>
        <begin position="168"/>
        <end position="188"/>
    </location>
</feature>
<evidence type="ECO:0000256" key="2">
    <source>
        <dbReference type="ARBA" id="ARBA00022475"/>
    </source>
</evidence>
<evidence type="ECO:0000259" key="7">
    <source>
        <dbReference type="Pfam" id="PF09335"/>
    </source>
</evidence>
<feature type="transmembrane region" description="Helical" evidence="6">
    <location>
        <begin position="85"/>
        <end position="108"/>
    </location>
</feature>
<keyword evidence="2 6" id="KW-1003">Cell membrane</keyword>
<feature type="transmembrane region" description="Helical" evidence="6">
    <location>
        <begin position="57"/>
        <end position="79"/>
    </location>
</feature>
<accession>A0A1G8G696</accession>
<keyword evidence="9" id="KW-1185">Reference proteome</keyword>
<evidence type="ECO:0000256" key="5">
    <source>
        <dbReference type="ARBA" id="ARBA00023136"/>
    </source>
</evidence>
<dbReference type="GO" id="GO:0005886">
    <property type="term" value="C:plasma membrane"/>
    <property type="evidence" value="ECO:0007669"/>
    <property type="project" value="UniProtKB-SubCell"/>
</dbReference>
<evidence type="ECO:0000256" key="4">
    <source>
        <dbReference type="ARBA" id="ARBA00022989"/>
    </source>
</evidence>
<feature type="domain" description="VTT" evidence="7">
    <location>
        <begin position="76"/>
        <end position="187"/>
    </location>
</feature>
<dbReference type="PANTHER" id="PTHR12677">
    <property type="entry name" value="GOLGI APPARATUS MEMBRANE PROTEIN TVP38-RELATED"/>
    <property type="match status" value="1"/>
</dbReference>
<organism evidence="8 9">
    <name type="scientific">Desulfosporosinus hippei DSM 8344</name>
    <dbReference type="NCBI Taxonomy" id="1121419"/>
    <lineage>
        <taxon>Bacteria</taxon>
        <taxon>Bacillati</taxon>
        <taxon>Bacillota</taxon>
        <taxon>Clostridia</taxon>
        <taxon>Eubacteriales</taxon>
        <taxon>Desulfitobacteriaceae</taxon>
        <taxon>Desulfosporosinus</taxon>
    </lineage>
</organism>
<evidence type="ECO:0000256" key="1">
    <source>
        <dbReference type="ARBA" id="ARBA00004651"/>
    </source>
</evidence>
<name>A0A1G8G696_9FIRM</name>
<feature type="transmembrane region" description="Helical" evidence="6">
    <location>
        <begin position="200"/>
        <end position="220"/>
    </location>
</feature>
<dbReference type="Pfam" id="PF09335">
    <property type="entry name" value="VTT_dom"/>
    <property type="match status" value="1"/>
</dbReference>
<comment type="subcellular location">
    <subcellularLocation>
        <location evidence="1 6">Cell membrane</location>
        <topology evidence="1 6">Multi-pass membrane protein</topology>
    </subcellularLocation>
</comment>
<sequence>MPLIACRLFKEGELLTKKVFSFFTLVVSLTFVVLLYPKLQNPSAFQELITQWGWISIFVDLFILMLLALFPIVPFALIAGGNTLIFGWINGFLLSLVGSLLGASLGFYLSRNLGQEWAQPKIARLGKWANLIEGNSFSIILISRLIPILPSAAVNYAAGLSLMTFPKFLLASLLGKIPMIVWESWIGHDFWQISKHPSRFLFAILIGALIFGLASLYFYFSSKRFDNLSQ</sequence>